<dbReference type="InterPro" id="IPR039486">
    <property type="entry name" value="Mug56/Spo71_PH"/>
</dbReference>
<protein>
    <submittedName>
        <fullName evidence="4">Uncharacterized protein</fullName>
    </submittedName>
</protein>
<dbReference type="eggNOG" id="ENOG502QRAT">
    <property type="taxonomic scope" value="Eukaryota"/>
</dbReference>
<accession>S8EM67</accession>
<organism evidence="4 5">
    <name type="scientific">Fomitopsis schrenkii</name>
    <name type="common">Brown rot fungus</name>
    <dbReference type="NCBI Taxonomy" id="2126942"/>
    <lineage>
        <taxon>Eukaryota</taxon>
        <taxon>Fungi</taxon>
        <taxon>Dikarya</taxon>
        <taxon>Basidiomycota</taxon>
        <taxon>Agaricomycotina</taxon>
        <taxon>Agaricomycetes</taxon>
        <taxon>Polyporales</taxon>
        <taxon>Fomitopsis</taxon>
    </lineage>
</organism>
<feature type="domain" description="Prospore membrane adapter protein SPO71 PH" evidence="3">
    <location>
        <begin position="318"/>
        <end position="443"/>
    </location>
</feature>
<dbReference type="Pfam" id="PF15404">
    <property type="entry name" value="PH_4"/>
    <property type="match status" value="1"/>
</dbReference>
<feature type="region of interest" description="Disordered" evidence="1">
    <location>
        <begin position="173"/>
        <end position="245"/>
    </location>
</feature>
<evidence type="ECO:0000259" key="2">
    <source>
        <dbReference type="Pfam" id="PF15404"/>
    </source>
</evidence>
<evidence type="ECO:0000313" key="5">
    <source>
        <dbReference type="Proteomes" id="UP000015241"/>
    </source>
</evidence>
<dbReference type="STRING" id="743788.S8EM67"/>
<dbReference type="PANTHER" id="PTHR28076">
    <property type="entry name" value="SPORULATION-SPECIFIC PROTEIN 71"/>
    <property type="match status" value="1"/>
</dbReference>
<dbReference type="Pfam" id="PF23207">
    <property type="entry name" value="PH_SPO71"/>
    <property type="match status" value="1"/>
</dbReference>
<feature type="domain" description="Mug56/Spo71 PH" evidence="2">
    <location>
        <begin position="831"/>
        <end position="978"/>
    </location>
</feature>
<dbReference type="Proteomes" id="UP000015241">
    <property type="component" value="Unassembled WGS sequence"/>
</dbReference>
<dbReference type="EMBL" id="KE504124">
    <property type="protein sequence ID" value="EPT05243.1"/>
    <property type="molecule type" value="Genomic_DNA"/>
</dbReference>
<name>S8EM67_FOMSC</name>
<dbReference type="InParanoid" id="S8EM67"/>
<feature type="compositionally biased region" description="Low complexity" evidence="1">
    <location>
        <begin position="208"/>
        <end position="221"/>
    </location>
</feature>
<gene>
    <name evidence="4" type="ORF">FOMPIDRAFT_84224</name>
</gene>
<dbReference type="InterPro" id="IPR057379">
    <property type="entry name" value="PH_SPO71"/>
</dbReference>
<feature type="compositionally biased region" description="Polar residues" evidence="1">
    <location>
        <begin position="183"/>
        <end position="207"/>
    </location>
</feature>
<evidence type="ECO:0000259" key="3">
    <source>
        <dbReference type="Pfam" id="PF23207"/>
    </source>
</evidence>
<sequence length="1001" mass="112052">MVHLHTATTSSEGDLAAHSDAHRLRRTFIGPLPKQSVAQPKGKGKARENAATTDLEDSDGLRDAIRTLALDFFLRHGGVPEQWGEERAQSVRDEMYRRWHQSEWGRSLRQRKDARADRNWVGTSFDVGVFLGVDTLDKASHIGASSSTFAAPGTSLRHVAASTGAETFVTAPSRFSAAHDPQNRTSTIALTTSESNRHGSTSMRPTFSNEDYAEASAADSSTALIPSATAGPSRPTDARPVVSPSVQDIPLGNTYLQDGAVVNGAMHPGKDKLRVHYAEAEPAPPSEVLTRTGEAVENTSAGAAQQADPAAQVAWRSVIMRDRMLVKFSHTEADSLPANFDEWQNRTTRHLYNEDWVDYIVIWRKNKLELYRGHVMPGKDWALGHLKLVFVIPLDASTTRLSLYSFVDLSFCLACAPAPLKHRSKGRWLATDWLWHLWRHMGNALPDFLEVVSPALETRIKIDMPGPQGKDAAGAYAVFSPQNVLQLCQEHLMKMTEYEALLGAHLAAGAQLALAWRSGTNLDWVSQLEDARGHPRKWAVLAGLTLSQGGRPAHLEVRLKEHMPTRLHLRDGTRLDEPPAVEGYVERIRPNSQLRQALYLTTHNGYLFTLLPAHAHHPSPPGFVPLDKPPHALWADEVRRGAAQILRATGMLDLRNIVAVRRAFQVVPSRVGEVLRRDGASPEGEETEEFWHAVEHVDEDDEDVGGEAGLTRCSAQERPRLKMRRSFELLLTTGNVLRFEAYSCQTALEWIVRLRPLISFWRKWHHATAHQEMELAHLSTGRARITPLTHVFQDLDDSPEPLPDPDTAIPELSSLFNWCVLEGCRPIVKCGKLFARKGLKGQYKHIQLCLVQGNLIQYRMAGRKSLHHRRDRLMNLLDASVISGYLAAQYLLEGEYDPDAPRVARRYADGLETDDGAEDTLFMLWYRATSSGVDEIERIHHATSEGIPPLKMKRKLAVFRTRSKLERDTWVWAINAEIEKVVRATKEREERIREAGNIPRT</sequence>
<evidence type="ECO:0000313" key="4">
    <source>
        <dbReference type="EMBL" id="EPT05243.1"/>
    </source>
</evidence>
<dbReference type="PANTHER" id="PTHR28076:SF1">
    <property type="entry name" value="PROSPORE MEMBRANE ADAPTER PROTEIN SPO71"/>
    <property type="match status" value="1"/>
</dbReference>
<dbReference type="HOGENOM" id="CLU_008203_0_0_1"/>
<dbReference type="InterPro" id="IPR040345">
    <property type="entry name" value="Mug56/Spo71"/>
</dbReference>
<keyword evidence="5" id="KW-1185">Reference proteome</keyword>
<proteinExistence type="predicted"/>
<dbReference type="GO" id="GO:1902657">
    <property type="term" value="P:protein localization to prospore membrane"/>
    <property type="evidence" value="ECO:0007669"/>
    <property type="project" value="InterPro"/>
</dbReference>
<evidence type="ECO:0000256" key="1">
    <source>
        <dbReference type="SAM" id="MobiDB-lite"/>
    </source>
</evidence>
<dbReference type="OrthoDB" id="5579281at2759"/>
<feature type="region of interest" description="Disordered" evidence="1">
    <location>
        <begin position="28"/>
        <end position="56"/>
    </location>
</feature>
<reference evidence="4 5" key="1">
    <citation type="journal article" date="2012" name="Science">
        <title>The Paleozoic origin of enzymatic lignin decomposition reconstructed from 31 fungal genomes.</title>
        <authorList>
            <person name="Floudas D."/>
            <person name="Binder M."/>
            <person name="Riley R."/>
            <person name="Barry K."/>
            <person name="Blanchette R.A."/>
            <person name="Henrissat B."/>
            <person name="Martinez A.T."/>
            <person name="Otillar R."/>
            <person name="Spatafora J.W."/>
            <person name="Yadav J.S."/>
            <person name="Aerts A."/>
            <person name="Benoit I."/>
            <person name="Boyd A."/>
            <person name="Carlson A."/>
            <person name="Copeland A."/>
            <person name="Coutinho P.M."/>
            <person name="de Vries R.P."/>
            <person name="Ferreira P."/>
            <person name="Findley K."/>
            <person name="Foster B."/>
            <person name="Gaskell J."/>
            <person name="Glotzer D."/>
            <person name="Gorecki P."/>
            <person name="Heitman J."/>
            <person name="Hesse C."/>
            <person name="Hori C."/>
            <person name="Igarashi K."/>
            <person name="Jurgens J.A."/>
            <person name="Kallen N."/>
            <person name="Kersten P."/>
            <person name="Kohler A."/>
            <person name="Kuees U."/>
            <person name="Kumar T.K.A."/>
            <person name="Kuo A."/>
            <person name="LaButti K."/>
            <person name="Larrondo L.F."/>
            <person name="Lindquist E."/>
            <person name="Ling A."/>
            <person name="Lombard V."/>
            <person name="Lucas S."/>
            <person name="Lundell T."/>
            <person name="Martin R."/>
            <person name="McLaughlin D.J."/>
            <person name="Morgenstern I."/>
            <person name="Morin E."/>
            <person name="Murat C."/>
            <person name="Nagy L.G."/>
            <person name="Nolan M."/>
            <person name="Ohm R.A."/>
            <person name="Patyshakuliyeva A."/>
            <person name="Rokas A."/>
            <person name="Ruiz-Duenas F.J."/>
            <person name="Sabat G."/>
            <person name="Salamov A."/>
            <person name="Samejima M."/>
            <person name="Schmutz J."/>
            <person name="Slot J.C."/>
            <person name="St John F."/>
            <person name="Stenlid J."/>
            <person name="Sun H."/>
            <person name="Sun S."/>
            <person name="Syed K."/>
            <person name="Tsang A."/>
            <person name="Wiebenga A."/>
            <person name="Young D."/>
            <person name="Pisabarro A."/>
            <person name="Eastwood D.C."/>
            <person name="Martin F."/>
            <person name="Cullen D."/>
            <person name="Grigoriev I.V."/>
            <person name="Hibbett D.S."/>
        </authorList>
    </citation>
    <scope>NUCLEOTIDE SEQUENCE</scope>
    <source>
        <strain evidence="5">FP-58527</strain>
    </source>
</reference>
<dbReference type="AlphaFoldDB" id="S8EM67"/>